<dbReference type="EC" id="2.4.-.-" evidence="8"/>
<name>A0ABX8LQ54_9BACT</name>
<keyword evidence="6" id="KW-0812">Transmembrane</keyword>
<evidence type="ECO:0000256" key="4">
    <source>
        <dbReference type="ARBA" id="ARBA00022679"/>
    </source>
</evidence>
<keyword evidence="2" id="KW-1003">Cell membrane</keyword>
<gene>
    <name evidence="8" type="ORF">KP001_03760</name>
</gene>
<dbReference type="PANTHER" id="PTHR43646">
    <property type="entry name" value="GLYCOSYLTRANSFERASE"/>
    <property type="match status" value="1"/>
</dbReference>
<keyword evidence="9" id="KW-1185">Reference proteome</keyword>
<evidence type="ECO:0000256" key="3">
    <source>
        <dbReference type="ARBA" id="ARBA00022676"/>
    </source>
</evidence>
<organism evidence="8 9">
    <name type="scientific">Geomonas subterranea</name>
    <dbReference type="NCBI Taxonomy" id="2847989"/>
    <lineage>
        <taxon>Bacteria</taxon>
        <taxon>Pseudomonadati</taxon>
        <taxon>Thermodesulfobacteriota</taxon>
        <taxon>Desulfuromonadia</taxon>
        <taxon>Geobacterales</taxon>
        <taxon>Geobacteraceae</taxon>
        <taxon>Geomonas</taxon>
    </lineage>
</organism>
<dbReference type="PANTHER" id="PTHR43646:SF2">
    <property type="entry name" value="GLYCOSYLTRANSFERASE 2-LIKE DOMAIN-CONTAINING PROTEIN"/>
    <property type="match status" value="1"/>
</dbReference>
<dbReference type="RefSeq" id="WP_217288243.1">
    <property type="nucleotide sequence ID" value="NZ_CP077683.1"/>
</dbReference>
<proteinExistence type="predicted"/>
<dbReference type="EMBL" id="CP077683">
    <property type="protein sequence ID" value="QXE91665.1"/>
    <property type="molecule type" value="Genomic_DNA"/>
</dbReference>
<feature type="transmembrane region" description="Helical" evidence="6">
    <location>
        <begin position="294"/>
        <end position="313"/>
    </location>
</feature>
<sequence>MKQEQAAPRAGDTRPRFSVIIPARNERKNIGRCLDSMLALRWRRDDYEVLVIDNGSSDDTVEIARSKGAQVLVQPGVTVAALRNLGARRSRGEILVFIDADCTVAPDWLEAASRYLERDDVVCFGSPPVVPPDATWVQRAWFRVRRKKREVGETQWLESMNMFLRREAFAGCGGFDERLVTCEDYDICIRLGRAGKIMNDERIVAVHHGEAATLAHFFRKERWRGASNLAGMRLHGVSRREVPSLLAPVLHGASLVLLAAACLAPAGMRGYLVLPVLLWHLLLLVKSLRVHLPHLALSSVLQLYLILNVYLLARGAALARAGR</sequence>
<evidence type="ECO:0000313" key="8">
    <source>
        <dbReference type="EMBL" id="QXE91665.1"/>
    </source>
</evidence>
<dbReference type="Pfam" id="PF00535">
    <property type="entry name" value="Glycos_transf_2"/>
    <property type="match status" value="1"/>
</dbReference>
<dbReference type="GO" id="GO:0016757">
    <property type="term" value="F:glycosyltransferase activity"/>
    <property type="evidence" value="ECO:0007669"/>
    <property type="project" value="UniProtKB-KW"/>
</dbReference>
<feature type="transmembrane region" description="Helical" evidence="6">
    <location>
        <begin position="245"/>
        <end position="264"/>
    </location>
</feature>
<keyword evidence="6" id="KW-1133">Transmembrane helix</keyword>
<evidence type="ECO:0000256" key="1">
    <source>
        <dbReference type="ARBA" id="ARBA00004236"/>
    </source>
</evidence>
<evidence type="ECO:0000256" key="5">
    <source>
        <dbReference type="ARBA" id="ARBA00023136"/>
    </source>
</evidence>
<accession>A0ABX8LQ54</accession>
<evidence type="ECO:0000256" key="6">
    <source>
        <dbReference type="SAM" id="Phobius"/>
    </source>
</evidence>
<dbReference type="Proteomes" id="UP000683559">
    <property type="component" value="Chromosome"/>
</dbReference>
<keyword evidence="4 8" id="KW-0808">Transferase</keyword>
<feature type="domain" description="Glycosyltransferase 2-like" evidence="7">
    <location>
        <begin position="18"/>
        <end position="155"/>
    </location>
</feature>
<reference evidence="8 9" key="1">
    <citation type="submission" date="2021-06" db="EMBL/GenBank/DDBJ databases">
        <title>Gemonas diversity in paddy soil.</title>
        <authorList>
            <person name="Liu G."/>
        </authorList>
    </citation>
    <scope>NUCLEOTIDE SEQUENCE [LARGE SCALE GENOMIC DNA]</scope>
    <source>
        <strain evidence="8 9">RG2</strain>
    </source>
</reference>
<evidence type="ECO:0000259" key="7">
    <source>
        <dbReference type="Pfam" id="PF00535"/>
    </source>
</evidence>
<evidence type="ECO:0000313" key="9">
    <source>
        <dbReference type="Proteomes" id="UP000683559"/>
    </source>
</evidence>
<dbReference type="InterPro" id="IPR001173">
    <property type="entry name" value="Glyco_trans_2-like"/>
</dbReference>
<protein>
    <submittedName>
        <fullName evidence="8">Glycosyltransferase</fullName>
        <ecNumber evidence="8">2.4.-.-</ecNumber>
    </submittedName>
</protein>
<evidence type="ECO:0000256" key="2">
    <source>
        <dbReference type="ARBA" id="ARBA00022475"/>
    </source>
</evidence>
<keyword evidence="5 6" id="KW-0472">Membrane</keyword>
<comment type="subcellular location">
    <subcellularLocation>
        <location evidence="1">Cell membrane</location>
    </subcellularLocation>
</comment>
<keyword evidence="3 8" id="KW-0328">Glycosyltransferase</keyword>